<dbReference type="EMBL" id="FNGE01000026">
    <property type="protein sequence ID" value="SDL81498.1"/>
    <property type="molecule type" value="Genomic_DNA"/>
</dbReference>
<evidence type="ECO:0000256" key="5">
    <source>
        <dbReference type="ARBA" id="ARBA00022989"/>
    </source>
</evidence>
<dbReference type="InterPro" id="IPR035906">
    <property type="entry name" value="MetI-like_sf"/>
</dbReference>
<keyword evidence="9" id="KW-1185">Reference proteome</keyword>
<feature type="transmembrane region" description="Helical" evidence="7">
    <location>
        <begin position="59"/>
        <end position="85"/>
    </location>
</feature>
<sequence>MAVMPERLSRPAVALIFAVLGLALVPFADLGWAGHDPWAALGRMARGFLAPDFGAVENIATALVSTVAFALCGVAVGAMAGLALAPFWGSALVRGLSIALRSVHELFWALFLMQVLGISPATGVLAIALPYAGIFAKVFAEQIEEADPRPAQVLPPGTDALSRFLWARLPLVWPGMQSYVLYRVECGLRSSAVLGFIGLPTLGFQLDAFFRQGDYGAASAIMILYVLLIATIPLWLRLRAALLWLAAATAWLAALDHPPMGSGALWRFLTVDIVPAPLRRGEGAGGLLTWLGDILWTQGLPGAWATIVVGQIALVLTGAIAFLSFGLIVRRVAGRARLPGHMALVVLRSFPEYMLAYLFLQVFGPSMLPAILALALHNGAIIGHLLGREAEGFPLRRDAPKGATLWAWELAPRLFGRFVALCLYRWEIILRETAVMGLLGIATLGFFIDSAVAELRLDRALLLLVVTGAITAGADAASRVVRSRMGAVREVSARAEALRPLETG</sequence>
<dbReference type="PANTHER" id="PTHR30043">
    <property type="entry name" value="PHOSPHONATES TRANSPORT SYSTEM PERMEASE PROTEIN"/>
    <property type="match status" value="1"/>
</dbReference>
<feature type="transmembrane region" description="Helical" evidence="7">
    <location>
        <begin position="242"/>
        <end position="260"/>
    </location>
</feature>
<dbReference type="Proteomes" id="UP000199555">
    <property type="component" value="Unassembled WGS sequence"/>
</dbReference>
<name>A0A1G9N4U3_9RHOB</name>
<evidence type="ECO:0000256" key="6">
    <source>
        <dbReference type="ARBA" id="ARBA00023136"/>
    </source>
</evidence>
<reference evidence="9" key="1">
    <citation type="submission" date="2016-10" db="EMBL/GenBank/DDBJ databases">
        <authorList>
            <person name="Varghese N."/>
            <person name="Submissions S."/>
        </authorList>
    </citation>
    <scope>NUCLEOTIDE SEQUENCE [LARGE SCALE GENOMIC DNA]</scope>
    <source>
        <strain evidence="9">CGMCC 1.7655</strain>
    </source>
</reference>
<dbReference type="Gene3D" id="1.10.3720.10">
    <property type="entry name" value="MetI-like"/>
    <property type="match status" value="1"/>
</dbReference>
<keyword evidence="6 7" id="KW-0472">Membrane</keyword>
<keyword evidence="5 7" id="KW-1133">Transmembrane helix</keyword>
<evidence type="ECO:0000256" key="4">
    <source>
        <dbReference type="ARBA" id="ARBA00022692"/>
    </source>
</evidence>
<evidence type="ECO:0000313" key="8">
    <source>
        <dbReference type="EMBL" id="SDL81498.1"/>
    </source>
</evidence>
<gene>
    <name evidence="8" type="ORF">SAMN04487971_1267</name>
</gene>
<evidence type="ECO:0000313" key="9">
    <source>
        <dbReference type="Proteomes" id="UP000199555"/>
    </source>
</evidence>
<evidence type="ECO:0000256" key="1">
    <source>
        <dbReference type="ARBA" id="ARBA00004651"/>
    </source>
</evidence>
<evidence type="ECO:0000256" key="7">
    <source>
        <dbReference type="SAM" id="Phobius"/>
    </source>
</evidence>
<comment type="subcellular location">
    <subcellularLocation>
        <location evidence="1">Cell membrane</location>
        <topology evidence="1">Multi-pass membrane protein</topology>
    </subcellularLocation>
</comment>
<organism evidence="8 9">
    <name type="scientific">Paracoccus chinensis</name>
    <dbReference type="NCBI Taxonomy" id="525640"/>
    <lineage>
        <taxon>Bacteria</taxon>
        <taxon>Pseudomonadati</taxon>
        <taxon>Pseudomonadota</taxon>
        <taxon>Alphaproteobacteria</taxon>
        <taxon>Rhodobacterales</taxon>
        <taxon>Paracoccaceae</taxon>
        <taxon>Paracoccus</taxon>
    </lineage>
</organism>
<feature type="transmembrane region" description="Helical" evidence="7">
    <location>
        <begin position="366"/>
        <end position="387"/>
    </location>
</feature>
<keyword evidence="4 7" id="KW-0812">Transmembrane</keyword>
<dbReference type="SUPFAM" id="SSF161098">
    <property type="entry name" value="MetI-like"/>
    <property type="match status" value="2"/>
</dbReference>
<evidence type="ECO:0000256" key="3">
    <source>
        <dbReference type="ARBA" id="ARBA00022475"/>
    </source>
</evidence>
<feature type="transmembrane region" description="Helical" evidence="7">
    <location>
        <begin position="106"/>
        <end position="129"/>
    </location>
</feature>
<keyword evidence="3" id="KW-1003">Cell membrane</keyword>
<dbReference type="PANTHER" id="PTHR30043:SF1">
    <property type="entry name" value="ABC TRANSPORT SYSTEM PERMEASE PROTEIN P69"/>
    <property type="match status" value="1"/>
</dbReference>
<dbReference type="RefSeq" id="WP_245688977.1">
    <property type="nucleotide sequence ID" value="NZ_FNGE01000026.1"/>
</dbReference>
<feature type="transmembrane region" description="Helical" evidence="7">
    <location>
        <begin position="303"/>
        <end position="329"/>
    </location>
</feature>
<feature type="transmembrane region" description="Helical" evidence="7">
    <location>
        <begin position="215"/>
        <end position="235"/>
    </location>
</feature>
<keyword evidence="2" id="KW-0813">Transport</keyword>
<evidence type="ECO:0000256" key="2">
    <source>
        <dbReference type="ARBA" id="ARBA00022448"/>
    </source>
</evidence>
<dbReference type="AlphaFoldDB" id="A0A1G9N4U3"/>
<proteinExistence type="predicted"/>
<dbReference type="STRING" id="525640.SAMN04487971_1267"/>
<protein>
    <submittedName>
        <fullName evidence="8">Phosphonate transport system permease protein</fullName>
    </submittedName>
</protein>
<accession>A0A1G9N4U3</accession>
<dbReference type="GO" id="GO:0005886">
    <property type="term" value="C:plasma membrane"/>
    <property type="evidence" value="ECO:0007669"/>
    <property type="project" value="UniProtKB-SubCell"/>
</dbReference>